<dbReference type="SUPFAM" id="SSF55307">
    <property type="entry name" value="Tubulin C-terminal domain-like"/>
    <property type="match status" value="1"/>
</dbReference>
<evidence type="ECO:0000256" key="5">
    <source>
        <dbReference type="NCBIfam" id="TIGR00065"/>
    </source>
</evidence>
<dbReference type="Gene3D" id="3.30.1330.20">
    <property type="entry name" value="Tubulin/FtsZ, C-terminal domain"/>
    <property type="match status" value="1"/>
</dbReference>
<gene>
    <name evidence="4" type="primary">ftsZ</name>
    <name evidence="10" type="ORF">SAMN02745220_00739</name>
</gene>
<dbReference type="InterPro" id="IPR020805">
    <property type="entry name" value="Cell_div_FtsZ_CS"/>
</dbReference>
<feature type="binding site" evidence="4">
    <location>
        <position position="187"/>
    </location>
    <ligand>
        <name>GTP</name>
        <dbReference type="ChEBI" id="CHEBI:37565"/>
    </ligand>
</feature>
<comment type="subunit">
    <text evidence="4">Homodimer. Polymerizes to form a dynamic ring structure in a strictly GTP-dependent manner. Interacts directly with several other division proteins.</text>
</comment>
<evidence type="ECO:0000256" key="7">
    <source>
        <dbReference type="SAM" id="MobiDB-lite"/>
    </source>
</evidence>
<dbReference type="InterPro" id="IPR024757">
    <property type="entry name" value="FtsZ_C"/>
</dbReference>
<reference evidence="10 11" key="1">
    <citation type="submission" date="2016-12" db="EMBL/GenBank/DDBJ databases">
        <authorList>
            <person name="Song W.-J."/>
            <person name="Kurnit D.M."/>
        </authorList>
    </citation>
    <scope>NUCLEOTIDE SEQUENCE [LARGE SCALE GENOMIC DNA]</scope>
    <source>
        <strain evidence="10 11">DSM 18488</strain>
    </source>
</reference>
<comment type="function">
    <text evidence="4 6">Essential cell division protein that forms a contractile ring structure (Z ring) at the future cell division site. The regulation of the ring assembly controls the timing and the location of cell division. One of the functions of the FtsZ ring is to recruit other cell division proteins to the septum to produce a new cell wall between the dividing cells. Binds GTP and shows GTPase activity.</text>
</comment>
<dbReference type="OrthoDB" id="9813375at2"/>
<keyword evidence="3 4" id="KW-0342">GTP-binding</keyword>
<dbReference type="SMART" id="SM00865">
    <property type="entry name" value="Tubulin_C"/>
    <property type="match status" value="1"/>
</dbReference>
<feature type="domain" description="Tubulin/FtsZ GTPase" evidence="8">
    <location>
        <begin position="13"/>
        <end position="205"/>
    </location>
</feature>
<proteinExistence type="inferred from homology"/>
<comment type="similarity">
    <text evidence="1 4 6">Belongs to the FtsZ family.</text>
</comment>
<keyword evidence="4 6" id="KW-0131">Cell cycle</keyword>
<evidence type="ECO:0000256" key="2">
    <source>
        <dbReference type="ARBA" id="ARBA00022741"/>
    </source>
</evidence>
<protein>
    <recommendedName>
        <fullName evidence="4 5">Cell division protein FtsZ</fullName>
    </recommendedName>
</protein>
<dbReference type="STRING" id="1121416.SAMN02745220_00739"/>
<keyword evidence="4 6" id="KW-0717">Septation</keyword>
<evidence type="ECO:0000256" key="4">
    <source>
        <dbReference type="HAMAP-Rule" id="MF_00909"/>
    </source>
</evidence>
<dbReference type="GO" id="GO:0043093">
    <property type="term" value="P:FtsZ-dependent cytokinesis"/>
    <property type="evidence" value="ECO:0007669"/>
    <property type="project" value="UniProtKB-UniRule"/>
</dbReference>
<dbReference type="Pfam" id="PF12327">
    <property type="entry name" value="FtsZ_C"/>
    <property type="match status" value="1"/>
</dbReference>
<dbReference type="InterPro" id="IPR037103">
    <property type="entry name" value="Tubulin/FtsZ-like_C"/>
</dbReference>
<evidence type="ECO:0000256" key="6">
    <source>
        <dbReference type="RuleBase" id="RU000631"/>
    </source>
</evidence>
<dbReference type="PANTHER" id="PTHR30314:SF3">
    <property type="entry name" value="MITOCHONDRIAL DIVISION PROTEIN FSZA"/>
    <property type="match status" value="1"/>
</dbReference>
<dbReference type="PRINTS" id="PR00423">
    <property type="entry name" value="CELLDVISFTSZ"/>
</dbReference>
<keyword evidence="2 4" id="KW-0547">Nucleotide-binding</keyword>
<dbReference type="PANTHER" id="PTHR30314">
    <property type="entry name" value="CELL DIVISION PROTEIN FTSZ-RELATED"/>
    <property type="match status" value="1"/>
</dbReference>
<dbReference type="GO" id="GO:0051258">
    <property type="term" value="P:protein polymerization"/>
    <property type="evidence" value="ECO:0007669"/>
    <property type="project" value="UniProtKB-UniRule"/>
</dbReference>
<evidence type="ECO:0000256" key="3">
    <source>
        <dbReference type="ARBA" id="ARBA00023134"/>
    </source>
</evidence>
<dbReference type="InterPro" id="IPR036525">
    <property type="entry name" value="Tubulin/FtsZ_GTPase_sf"/>
</dbReference>
<evidence type="ECO:0000313" key="11">
    <source>
        <dbReference type="Proteomes" id="UP000184603"/>
    </source>
</evidence>
<evidence type="ECO:0000259" key="8">
    <source>
        <dbReference type="SMART" id="SM00864"/>
    </source>
</evidence>
<dbReference type="InterPro" id="IPR003008">
    <property type="entry name" value="Tubulin_FtsZ_GTPase"/>
</dbReference>
<dbReference type="InterPro" id="IPR018316">
    <property type="entry name" value="Tubulin/FtsZ_2-layer-sand-dom"/>
</dbReference>
<dbReference type="GO" id="GO:0003924">
    <property type="term" value="F:GTPase activity"/>
    <property type="evidence" value="ECO:0007669"/>
    <property type="project" value="UniProtKB-UniRule"/>
</dbReference>
<comment type="subcellular location">
    <subcellularLocation>
        <location evidence="4">Cytoplasm</location>
    </subcellularLocation>
    <text evidence="4">Assembles at midcell at the inner surface of the cytoplasmic membrane.</text>
</comment>
<dbReference type="AlphaFoldDB" id="A0A1M7XZ68"/>
<dbReference type="Pfam" id="PF00091">
    <property type="entry name" value="Tubulin"/>
    <property type="match status" value="1"/>
</dbReference>
<keyword evidence="4" id="KW-0963">Cytoplasm</keyword>
<feature type="region of interest" description="Disordered" evidence="7">
    <location>
        <begin position="332"/>
        <end position="418"/>
    </location>
</feature>
<dbReference type="FunFam" id="3.40.50.1440:FF:000001">
    <property type="entry name" value="Cell division protein FtsZ"/>
    <property type="match status" value="1"/>
</dbReference>
<dbReference type="GO" id="GO:0005737">
    <property type="term" value="C:cytoplasm"/>
    <property type="evidence" value="ECO:0007669"/>
    <property type="project" value="UniProtKB-SubCell"/>
</dbReference>
<dbReference type="SMART" id="SM00864">
    <property type="entry name" value="Tubulin"/>
    <property type="match status" value="1"/>
</dbReference>
<dbReference type="InterPro" id="IPR000158">
    <property type="entry name" value="Cell_div_FtsZ"/>
</dbReference>
<dbReference type="NCBIfam" id="TIGR00065">
    <property type="entry name" value="ftsZ"/>
    <property type="match status" value="1"/>
</dbReference>
<dbReference type="GO" id="GO:0005525">
    <property type="term" value="F:GTP binding"/>
    <property type="evidence" value="ECO:0007669"/>
    <property type="project" value="UniProtKB-UniRule"/>
</dbReference>
<dbReference type="Proteomes" id="UP000184603">
    <property type="component" value="Unassembled WGS sequence"/>
</dbReference>
<keyword evidence="11" id="KW-1185">Reference proteome</keyword>
<evidence type="ECO:0000256" key="1">
    <source>
        <dbReference type="ARBA" id="ARBA00009690"/>
    </source>
</evidence>
<dbReference type="SUPFAM" id="SSF52490">
    <property type="entry name" value="Tubulin nucleotide-binding domain-like"/>
    <property type="match status" value="1"/>
</dbReference>
<dbReference type="HAMAP" id="MF_00909">
    <property type="entry name" value="FtsZ"/>
    <property type="match status" value="1"/>
</dbReference>
<feature type="binding site" evidence="4">
    <location>
        <begin position="21"/>
        <end position="25"/>
    </location>
    <ligand>
        <name>GTP</name>
        <dbReference type="ChEBI" id="CHEBI:37565"/>
    </ligand>
</feature>
<accession>A0A1M7XZ68</accession>
<dbReference type="InterPro" id="IPR045061">
    <property type="entry name" value="FtsZ/CetZ"/>
</dbReference>
<dbReference type="RefSeq" id="WP_073612106.1">
    <property type="nucleotide sequence ID" value="NZ_FRFE01000003.1"/>
</dbReference>
<dbReference type="GO" id="GO:0032153">
    <property type="term" value="C:cell division site"/>
    <property type="evidence" value="ECO:0007669"/>
    <property type="project" value="UniProtKB-UniRule"/>
</dbReference>
<organism evidence="10 11">
    <name type="scientific">Desulfopila aestuarii DSM 18488</name>
    <dbReference type="NCBI Taxonomy" id="1121416"/>
    <lineage>
        <taxon>Bacteria</taxon>
        <taxon>Pseudomonadati</taxon>
        <taxon>Thermodesulfobacteriota</taxon>
        <taxon>Desulfobulbia</taxon>
        <taxon>Desulfobulbales</taxon>
        <taxon>Desulfocapsaceae</taxon>
        <taxon>Desulfopila</taxon>
    </lineage>
</organism>
<dbReference type="Gene3D" id="3.40.50.1440">
    <property type="entry name" value="Tubulin/FtsZ, GTPase domain"/>
    <property type="match status" value="1"/>
</dbReference>
<feature type="binding site" evidence="4">
    <location>
        <begin position="108"/>
        <end position="110"/>
    </location>
    <ligand>
        <name>GTP</name>
        <dbReference type="ChEBI" id="CHEBI:37565"/>
    </ligand>
</feature>
<feature type="compositionally biased region" description="Basic and acidic residues" evidence="7">
    <location>
        <begin position="333"/>
        <end position="355"/>
    </location>
</feature>
<dbReference type="GO" id="GO:0000917">
    <property type="term" value="P:division septum assembly"/>
    <property type="evidence" value="ECO:0007669"/>
    <property type="project" value="UniProtKB-KW"/>
</dbReference>
<evidence type="ECO:0000313" key="10">
    <source>
        <dbReference type="EMBL" id="SHO44420.1"/>
    </source>
</evidence>
<keyword evidence="4 6" id="KW-0132">Cell division</keyword>
<evidence type="ECO:0000259" key="9">
    <source>
        <dbReference type="SMART" id="SM00865"/>
    </source>
</evidence>
<dbReference type="CDD" id="cd02201">
    <property type="entry name" value="FtsZ_type1"/>
    <property type="match status" value="1"/>
</dbReference>
<feature type="binding site" evidence="4">
    <location>
        <position position="139"/>
    </location>
    <ligand>
        <name>GTP</name>
        <dbReference type="ChEBI" id="CHEBI:37565"/>
    </ligand>
</feature>
<feature type="domain" description="Tubulin/FtsZ 2-layer sandwich" evidence="9">
    <location>
        <begin position="207"/>
        <end position="326"/>
    </location>
</feature>
<sequence length="418" mass="44917">MPFRMAESEGVAVVRVIGVGGGGGNAINTMVANRLQGVEFIAANTDKQALLQSQADICLQLGPSVTKGLGAGATPETGEQAAIESLEEIKEALKGSDMVFVTAGLGGGTGTGAAPVVAKACKELGALTVAVVTKPFSFEGKFRMRNAEYGWEQLQKYADTIITVPNDRLLSLMQKNSKLADMLTMADNVLLQAVKGITDLINVPGLINADFADLRTVMREVGPAIMGSGSAVGENRAVEAARKAIDNQLLEDFGIDGARGLLINISASEETFAMSEFMEASSLIQERVDEDAKVVIGALYDNSLEDELKVTVIATGVGDIASKREAISQVNDLYRKRPETENGRNRERERERESDPVNSAKQAPVNRQPKVTRLPNSNFETLDHFGGNSGDNDGRKRDLPTWHEDHLETPAYLRKKAN</sequence>
<dbReference type="InterPro" id="IPR008280">
    <property type="entry name" value="Tub_FtsZ_C"/>
</dbReference>
<feature type="compositionally biased region" description="Basic and acidic residues" evidence="7">
    <location>
        <begin position="392"/>
        <end position="408"/>
    </location>
</feature>
<dbReference type="PROSITE" id="PS01134">
    <property type="entry name" value="FTSZ_1"/>
    <property type="match status" value="1"/>
</dbReference>
<dbReference type="EMBL" id="FRFE01000003">
    <property type="protein sequence ID" value="SHO44420.1"/>
    <property type="molecule type" value="Genomic_DNA"/>
</dbReference>
<dbReference type="PROSITE" id="PS01135">
    <property type="entry name" value="FTSZ_2"/>
    <property type="match status" value="1"/>
</dbReference>
<feature type="binding site" evidence="4">
    <location>
        <position position="143"/>
    </location>
    <ligand>
        <name>GTP</name>
        <dbReference type="ChEBI" id="CHEBI:37565"/>
    </ligand>
</feature>
<name>A0A1M7XZ68_9BACT</name>